<evidence type="ECO:0000313" key="3">
    <source>
        <dbReference type="EMBL" id="AFZ67455.1"/>
    </source>
</evidence>
<dbReference type="HOGENOM" id="CLU_036971_0_0_0"/>
<protein>
    <submittedName>
        <fullName evidence="3">Uncharacterized protein involved in tellurite resistance</fullName>
    </submittedName>
</protein>
<comment type="similarity">
    <text evidence="1 2">Belongs to the TelA family.</text>
</comment>
<organism evidence="3 4">
    <name type="scientific">Deinococcus peraridilitoris (strain DSM 19664 / LMG 22246 / CIP 109416 / KR-200)</name>
    <dbReference type="NCBI Taxonomy" id="937777"/>
    <lineage>
        <taxon>Bacteria</taxon>
        <taxon>Thermotogati</taxon>
        <taxon>Deinococcota</taxon>
        <taxon>Deinococci</taxon>
        <taxon>Deinococcales</taxon>
        <taxon>Deinococcaceae</taxon>
        <taxon>Deinococcus</taxon>
    </lineage>
</organism>
<reference evidence="4" key="1">
    <citation type="submission" date="2012-03" db="EMBL/GenBank/DDBJ databases">
        <title>Complete sequence of chromosome of Deinococcus peraridilitoris DSM 19664.</title>
        <authorList>
            <person name="Lucas S."/>
            <person name="Copeland A."/>
            <person name="Lapidus A."/>
            <person name="Glavina del Rio T."/>
            <person name="Dalin E."/>
            <person name="Tice H."/>
            <person name="Bruce D."/>
            <person name="Goodwin L."/>
            <person name="Pitluck S."/>
            <person name="Peters L."/>
            <person name="Mikhailova N."/>
            <person name="Lu M."/>
            <person name="Kyrpides N."/>
            <person name="Mavromatis K."/>
            <person name="Ivanova N."/>
            <person name="Brettin T."/>
            <person name="Detter J.C."/>
            <person name="Han C."/>
            <person name="Larimer F."/>
            <person name="Land M."/>
            <person name="Hauser L."/>
            <person name="Markowitz V."/>
            <person name="Cheng J.-F."/>
            <person name="Hugenholtz P."/>
            <person name="Woyke T."/>
            <person name="Wu D."/>
            <person name="Pukall R."/>
            <person name="Steenblock K."/>
            <person name="Brambilla E."/>
            <person name="Klenk H.-P."/>
            <person name="Eisen J.A."/>
        </authorList>
    </citation>
    <scope>NUCLEOTIDE SEQUENCE [LARGE SCALE GENOMIC DNA]</scope>
    <source>
        <strain evidence="4">DSM 19664 / LMG 22246 / CIP 109416 / KR-200</strain>
    </source>
</reference>
<dbReference type="Proteomes" id="UP000010467">
    <property type="component" value="Chromosome"/>
</dbReference>
<dbReference type="eggNOG" id="COG3853">
    <property type="taxonomic scope" value="Bacteria"/>
</dbReference>
<dbReference type="STRING" id="937777.Deipe_1952"/>
<dbReference type="PIRSF" id="PIRSF026508">
    <property type="entry name" value="TelA"/>
    <property type="match status" value="1"/>
</dbReference>
<accession>L0A368</accession>
<dbReference type="PANTHER" id="PTHR38432:SF1">
    <property type="entry name" value="TELA-LIKE PROTEIN SAOUHSC_01408"/>
    <property type="match status" value="1"/>
</dbReference>
<evidence type="ECO:0000256" key="1">
    <source>
        <dbReference type="ARBA" id="ARBA00005541"/>
    </source>
</evidence>
<dbReference type="Pfam" id="PF05816">
    <property type="entry name" value="TelA"/>
    <property type="match status" value="1"/>
</dbReference>
<dbReference type="OrthoDB" id="1654346at2"/>
<dbReference type="EMBL" id="CP003382">
    <property type="protein sequence ID" value="AFZ67455.1"/>
    <property type="molecule type" value="Genomic_DNA"/>
</dbReference>
<evidence type="ECO:0000256" key="2">
    <source>
        <dbReference type="PIRNR" id="PIRNR026508"/>
    </source>
</evidence>
<evidence type="ECO:0000313" key="4">
    <source>
        <dbReference type="Proteomes" id="UP000010467"/>
    </source>
</evidence>
<dbReference type="KEGG" id="dpd:Deipe_1952"/>
<dbReference type="RefSeq" id="WP_015235760.1">
    <property type="nucleotide sequence ID" value="NC_019793.1"/>
</dbReference>
<dbReference type="PANTHER" id="PTHR38432">
    <property type="entry name" value="TELA-LIKE PROTEIN SAOUHSC_01408"/>
    <property type="match status" value="1"/>
</dbReference>
<dbReference type="PATRIC" id="fig|937777.3.peg.1956"/>
<name>L0A368_DEIPD</name>
<proteinExistence type="inferred from homology"/>
<dbReference type="AlphaFoldDB" id="L0A368"/>
<gene>
    <name evidence="3" type="ordered locus">Deipe_1952</name>
</gene>
<dbReference type="InterPro" id="IPR008863">
    <property type="entry name" value="Toxic_anion-R_TelA"/>
</dbReference>
<sequence>MKLEPPVTLEKLEAPESVQPQQTAGIVELQPEQIRKLDAQIQSFLEVVLRENAHSEVFRQKVQAVHDLGAEEIRKAAATSNRLLEKPVQALKEGTEGGTGHVAKGLIDLRRVVEDLDPNRGLTPKKLLGIFPMGNKVRDYFLKYESAQKHLNAIISSLYSGKDELIKDNIAIEQEKVALWSLMQKLRGYAYVGQKLDEALSARVDSLATSDPEKARVVREEMLFAARQKVQDLLTQLAVSVQGYLALDLIRKNNLELIKGVDRATTTTISALRTAVMVSQALGQQKLVLDQIGALNATTSSMIENTSALLRQQTAQTYQQAADASVDVEALKRAFDNVYATMDAISEYKTQALSAMQQNVRVLAEQVDGAQKYLDRVQGETVREVATSVSAPARKDFES</sequence>
<keyword evidence="4" id="KW-1185">Reference proteome</keyword>